<dbReference type="SMART" id="SM00268">
    <property type="entry name" value="ACTIN"/>
    <property type="match status" value="1"/>
</dbReference>
<keyword evidence="2" id="KW-0175">Coiled coil</keyword>
<evidence type="ECO:0000313" key="4">
    <source>
        <dbReference type="EMBL" id="KAF2897033.1"/>
    </source>
</evidence>
<sequence length="662" mass="76206">MDILEFKDLKPVPDIIYDYNESYNGIPVIIDNGSYHCRVGWLNQNEPSLIFRNLIAKPRKERIKKDCPEGSQTPQLQVGNDIVNIEAVRFQLKTQFDRNVVTHFEAQEHLFDYTFTHLGINTEKCVPHPVVITEALLNPNSSRQLMSELLFECYGIPSLAYGIDTLFAYHFTHNKPDENALIVSLGYHTIEIIPVLNNCTIFVNARRINTGGYHVISFLHRILQLKYPAHANAITLSRAEELLHSICAVAIDYKEELLRWTDTEYYENNIKRIQLPYSVASTSALTVEQQKERKRELAKRLAEINARKREERLAEDEEKLNQLLTIQEMIDVDDDDVDVIDKVLTDHQIKNVEDLHKNINLLHSRIERTKEKIVAANNVEEITVDEPTPAKQTKFNKMVFENEKAMHVFLQNVKKMRQDILNKKSARKQRRQDMAKRRTAAGQERMRIISQLARKEKGHDDFGLRDEDWDIYKTISREGGDSDSEAENDKLMELDDIIRAHEPSEADESLTPGESYQLHIGIERYRGPELLFKPYMMGSSEAGLTEVIGYVLSLFNAKDQLKLAANVVLTGGLANLSGLRERIQSDLISIRPFKSYLHVGIISNPSLSAWYGMKKWIKSADLKKHFVTRQEYDECGSEYFKVHIASNLYVPSPRGHIIDICD</sequence>
<name>A0A8K0D5L2_IGNLU</name>
<gene>
    <name evidence="4" type="ORF">ILUMI_09149</name>
</gene>
<protein>
    <recommendedName>
        <fullName evidence="6">Actin-related protein 5</fullName>
    </recommendedName>
</protein>
<evidence type="ECO:0000256" key="2">
    <source>
        <dbReference type="SAM" id="Coils"/>
    </source>
</evidence>
<evidence type="ECO:0000256" key="1">
    <source>
        <dbReference type="RuleBase" id="RU000487"/>
    </source>
</evidence>
<comment type="caution">
    <text evidence="4">The sequence shown here is derived from an EMBL/GenBank/DDBJ whole genome shotgun (WGS) entry which is preliminary data.</text>
</comment>
<dbReference type="CDD" id="cd10211">
    <property type="entry name" value="ASKHA_NBD_Arp5"/>
    <property type="match status" value="1"/>
</dbReference>
<comment type="similarity">
    <text evidence="1">Belongs to the actin family.</text>
</comment>
<dbReference type="FunFam" id="3.30.420.40:FF:000058">
    <property type="entry name" value="Putative actin-related protein 5"/>
    <property type="match status" value="1"/>
</dbReference>
<accession>A0A8K0D5L2</accession>
<proteinExistence type="inferred from homology"/>
<dbReference type="Gene3D" id="3.30.420.40">
    <property type="match status" value="2"/>
</dbReference>
<dbReference type="Proteomes" id="UP000801492">
    <property type="component" value="Unassembled WGS sequence"/>
</dbReference>
<keyword evidence="5" id="KW-1185">Reference proteome</keyword>
<feature type="region of interest" description="Disordered" evidence="3">
    <location>
        <begin position="424"/>
        <end position="443"/>
    </location>
</feature>
<dbReference type="OrthoDB" id="7340501at2759"/>
<evidence type="ECO:0000313" key="5">
    <source>
        <dbReference type="Proteomes" id="UP000801492"/>
    </source>
</evidence>
<evidence type="ECO:0000256" key="3">
    <source>
        <dbReference type="SAM" id="MobiDB-lite"/>
    </source>
</evidence>
<dbReference type="FunFam" id="3.30.420.40:FF:000237">
    <property type="entry name" value="Actin-related protein 5"/>
    <property type="match status" value="1"/>
</dbReference>
<dbReference type="AlphaFoldDB" id="A0A8K0D5L2"/>
<dbReference type="Pfam" id="PF00022">
    <property type="entry name" value="Actin"/>
    <property type="match status" value="2"/>
</dbReference>
<dbReference type="EMBL" id="VTPC01004522">
    <property type="protein sequence ID" value="KAF2897033.1"/>
    <property type="molecule type" value="Genomic_DNA"/>
</dbReference>
<dbReference type="InterPro" id="IPR043129">
    <property type="entry name" value="ATPase_NBD"/>
</dbReference>
<organism evidence="4 5">
    <name type="scientific">Ignelater luminosus</name>
    <name type="common">Cucubano</name>
    <name type="synonym">Pyrophorus luminosus</name>
    <dbReference type="NCBI Taxonomy" id="2038154"/>
    <lineage>
        <taxon>Eukaryota</taxon>
        <taxon>Metazoa</taxon>
        <taxon>Ecdysozoa</taxon>
        <taxon>Arthropoda</taxon>
        <taxon>Hexapoda</taxon>
        <taxon>Insecta</taxon>
        <taxon>Pterygota</taxon>
        <taxon>Neoptera</taxon>
        <taxon>Endopterygota</taxon>
        <taxon>Coleoptera</taxon>
        <taxon>Polyphaga</taxon>
        <taxon>Elateriformia</taxon>
        <taxon>Elateroidea</taxon>
        <taxon>Elateridae</taxon>
        <taxon>Agrypninae</taxon>
        <taxon>Pyrophorini</taxon>
        <taxon>Ignelater</taxon>
    </lineage>
</organism>
<dbReference type="GO" id="GO:0060255">
    <property type="term" value="P:regulation of macromolecule metabolic process"/>
    <property type="evidence" value="ECO:0007669"/>
    <property type="project" value="UniProtKB-ARBA"/>
</dbReference>
<reference evidence="4" key="1">
    <citation type="submission" date="2019-08" db="EMBL/GenBank/DDBJ databases">
        <title>The genome of the North American firefly Photinus pyralis.</title>
        <authorList>
            <consortium name="Photinus pyralis genome working group"/>
            <person name="Fallon T.R."/>
            <person name="Sander Lower S.E."/>
            <person name="Weng J.-K."/>
        </authorList>
    </citation>
    <scope>NUCLEOTIDE SEQUENCE</scope>
    <source>
        <strain evidence="4">TRF0915ILg1</strain>
        <tissue evidence="4">Whole body</tissue>
    </source>
</reference>
<dbReference type="FunFam" id="3.90.640.10:FF:000016">
    <property type="entry name" value="ARP5 actin-related protein 5 homolog"/>
    <property type="match status" value="1"/>
</dbReference>
<dbReference type="PANTHER" id="PTHR11937">
    <property type="entry name" value="ACTIN"/>
    <property type="match status" value="1"/>
</dbReference>
<dbReference type="InterPro" id="IPR004000">
    <property type="entry name" value="Actin"/>
</dbReference>
<feature type="coiled-coil region" evidence="2">
    <location>
        <begin position="287"/>
        <end position="319"/>
    </location>
</feature>
<dbReference type="SUPFAM" id="SSF53067">
    <property type="entry name" value="Actin-like ATPase domain"/>
    <property type="match status" value="2"/>
</dbReference>
<evidence type="ECO:0008006" key="6">
    <source>
        <dbReference type="Google" id="ProtNLM"/>
    </source>
</evidence>
<dbReference type="Gene3D" id="3.90.640.10">
    <property type="entry name" value="Actin, Chain A, domain 4"/>
    <property type="match status" value="1"/>
</dbReference>